<accession>A0ABP6CQW8</accession>
<gene>
    <name evidence="2" type="ORF">GCM10010411_67860</name>
</gene>
<dbReference type="Gene3D" id="2.60.40.10">
    <property type="entry name" value="Immunoglobulins"/>
    <property type="match status" value="1"/>
</dbReference>
<evidence type="ECO:0000313" key="2">
    <source>
        <dbReference type="EMBL" id="GAA2622258.1"/>
    </source>
</evidence>
<keyword evidence="3" id="KW-1185">Reference proteome</keyword>
<evidence type="ECO:0000313" key="3">
    <source>
        <dbReference type="Proteomes" id="UP001501509"/>
    </source>
</evidence>
<comment type="caution">
    <text evidence="2">The sequence shown here is derived from an EMBL/GenBank/DDBJ whole genome shotgun (WGS) entry which is preliminary data.</text>
</comment>
<name>A0ABP6CQW8_9ACTN</name>
<sequence>MRRTTLAIAGAFTLASAVIAAPPALAADPAKVTITLGADRTTVDADHRDAKISGLVTAGAENKPVAGVKVDLSATGHPQIEDPVTDAEGKFAATYSSPGVDGEITAKTDPTAELEAGAAGPLAIRVAKATTRMSLETDKPRADAGVPFTIGGLVEYESTESTTGWKPLAGAAVRLKVSGVECGDSSDSPSATTGKDGRYAVQTKLNCTSNVNAEATVSEPWFQTTTTSMVQGIEVRPRTFFGNVQVTMDPYGLVKASGAIASSTVYREFYGKQILLERSWNGRSWWTHRALRADSDGRVSTRFTVNQSSYWRFRFAGASDAMPSTSKSVKTWRWTTKMSKISVSPGKVRRLKYVTAKGSLVRYSPTHRKFVGYGGQKVRIIFRYKGKKTWYHLAWAKTDRKGRFSKKVRAYGDGYYASIFHGAPYVWASGSPNDKYVDTYGLPGSQRQAGIQSFLTPFTPPLRAPSATNDAGGTARIG</sequence>
<evidence type="ECO:0000256" key="1">
    <source>
        <dbReference type="SAM" id="SignalP"/>
    </source>
</evidence>
<reference evidence="3" key="1">
    <citation type="journal article" date="2019" name="Int. J. Syst. Evol. Microbiol.">
        <title>The Global Catalogue of Microorganisms (GCM) 10K type strain sequencing project: providing services to taxonomists for standard genome sequencing and annotation.</title>
        <authorList>
            <consortium name="The Broad Institute Genomics Platform"/>
            <consortium name="The Broad Institute Genome Sequencing Center for Infectious Disease"/>
            <person name="Wu L."/>
            <person name="Ma J."/>
        </authorList>
    </citation>
    <scope>NUCLEOTIDE SEQUENCE [LARGE SCALE GENOMIC DNA]</scope>
    <source>
        <strain evidence="3">JCM 6833</strain>
    </source>
</reference>
<dbReference type="Proteomes" id="UP001501509">
    <property type="component" value="Unassembled WGS sequence"/>
</dbReference>
<organism evidence="2 3">
    <name type="scientific">Actinomadura fulvescens</name>
    <dbReference type="NCBI Taxonomy" id="46160"/>
    <lineage>
        <taxon>Bacteria</taxon>
        <taxon>Bacillati</taxon>
        <taxon>Actinomycetota</taxon>
        <taxon>Actinomycetes</taxon>
        <taxon>Streptosporangiales</taxon>
        <taxon>Thermomonosporaceae</taxon>
        <taxon>Actinomadura</taxon>
    </lineage>
</organism>
<proteinExistence type="predicted"/>
<protein>
    <recommendedName>
        <fullName evidence="4">Carboxypeptidase regulatory-like domain-containing protein</fullName>
    </recommendedName>
</protein>
<feature type="signal peptide" evidence="1">
    <location>
        <begin position="1"/>
        <end position="26"/>
    </location>
</feature>
<dbReference type="RefSeq" id="WP_344546560.1">
    <property type="nucleotide sequence ID" value="NZ_BAAATD010000010.1"/>
</dbReference>
<evidence type="ECO:0008006" key="4">
    <source>
        <dbReference type="Google" id="ProtNLM"/>
    </source>
</evidence>
<dbReference type="EMBL" id="BAAATD010000010">
    <property type="protein sequence ID" value="GAA2622258.1"/>
    <property type="molecule type" value="Genomic_DNA"/>
</dbReference>
<dbReference type="InterPro" id="IPR013783">
    <property type="entry name" value="Ig-like_fold"/>
</dbReference>
<feature type="chain" id="PRO_5046610792" description="Carboxypeptidase regulatory-like domain-containing protein" evidence="1">
    <location>
        <begin position="27"/>
        <end position="478"/>
    </location>
</feature>
<keyword evidence="1" id="KW-0732">Signal</keyword>